<dbReference type="EMBL" id="FNPX01000030">
    <property type="protein sequence ID" value="SDZ60403.1"/>
    <property type="molecule type" value="Genomic_DNA"/>
</dbReference>
<sequence>MRLAVLLVLTVLSLTGVAVAMFVPGWMDLLLLAGPSALAALLLLG</sequence>
<keyword evidence="2" id="KW-1185">Reference proteome</keyword>
<dbReference type="Proteomes" id="UP000198914">
    <property type="component" value="Unassembled WGS sequence"/>
</dbReference>
<protein>
    <submittedName>
        <fullName evidence="1">Uncharacterized protein</fullName>
    </submittedName>
</protein>
<reference evidence="2" key="1">
    <citation type="submission" date="2016-10" db="EMBL/GenBank/DDBJ databases">
        <authorList>
            <person name="Varghese N."/>
            <person name="Submissions S."/>
        </authorList>
    </citation>
    <scope>NUCLEOTIDE SEQUENCE [LARGE SCALE GENOMIC DNA]</scope>
    <source>
        <strain evidence="2">DSM 100420</strain>
    </source>
</reference>
<proteinExistence type="predicted"/>
<dbReference type="STRING" id="1244108.SAMN05444004_13011"/>
<accession>A0A1H3UD82</accession>
<organism evidence="1 2">
    <name type="scientific">Jannaschia faecimaris</name>
    <dbReference type="NCBI Taxonomy" id="1244108"/>
    <lineage>
        <taxon>Bacteria</taxon>
        <taxon>Pseudomonadati</taxon>
        <taxon>Pseudomonadota</taxon>
        <taxon>Alphaproteobacteria</taxon>
        <taxon>Rhodobacterales</taxon>
        <taxon>Roseobacteraceae</taxon>
        <taxon>Jannaschia</taxon>
    </lineage>
</organism>
<gene>
    <name evidence="1" type="ORF">SAMN05444004_13011</name>
</gene>
<dbReference type="RefSeq" id="WP_342025476.1">
    <property type="nucleotide sequence ID" value="NZ_FNPX01000030.1"/>
</dbReference>
<name>A0A1H3UD82_9RHOB</name>
<dbReference type="AlphaFoldDB" id="A0A1H3UD82"/>
<evidence type="ECO:0000313" key="1">
    <source>
        <dbReference type="EMBL" id="SDZ60403.1"/>
    </source>
</evidence>
<evidence type="ECO:0000313" key="2">
    <source>
        <dbReference type="Proteomes" id="UP000198914"/>
    </source>
</evidence>